<sequence>MSPMGFPRLLDAYWYFGHKNVSERGIWTEDEDHHVLCTYCPRDSCCPPCNRRSSIVHEKLQQLLYQQPPENGISPLHRRVAANLNRDSTAKPGKERKEWLVFLSLVTGDFNLITGSCEHIHWPTSLSQENIKKYKLLDLNLLHSDFSCHLFVSISRKMELYQESRKG</sequence>
<organism evidence="1 2">
    <name type="scientific">Cuscuta europaea</name>
    <name type="common">European dodder</name>
    <dbReference type="NCBI Taxonomy" id="41803"/>
    <lineage>
        <taxon>Eukaryota</taxon>
        <taxon>Viridiplantae</taxon>
        <taxon>Streptophyta</taxon>
        <taxon>Embryophyta</taxon>
        <taxon>Tracheophyta</taxon>
        <taxon>Spermatophyta</taxon>
        <taxon>Magnoliopsida</taxon>
        <taxon>eudicotyledons</taxon>
        <taxon>Gunneridae</taxon>
        <taxon>Pentapetalae</taxon>
        <taxon>asterids</taxon>
        <taxon>lamiids</taxon>
        <taxon>Solanales</taxon>
        <taxon>Convolvulaceae</taxon>
        <taxon>Cuscuteae</taxon>
        <taxon>Cuscuta</taxon>
        <taxon>Cuscuta subgen. Cuscuta</taxon>
    </lineage>
</organism>
<name>A0A9P0ZVT6_CUSEU</name>
<protein>
    <submittedName>
        <fullName evidence="1">Uncharacterized protein</fullName>
    </submittedName>
</protein>
<evidence type="ECO:0000313" key="2">
    <source>
        <dbReference type="Proteomes" id="UP001152484"/>
    </source>
</evidence>
<gene>
    <name evidence="1" type="ORF">CEURO_LOCUS21336</name>
</gene>
<keyword evidence="2" id="KW-1185">Reference proteome</keyword>
<dbReference type="AlphaFoldDB" id="A0A9P0ZVT6"/>
<reference evidence="1" key="1">
    <citation type="submission" date="2022-07" db="EMBL/GenBank/DDBJ databases">
        <authorList>
            <person name="Macas J."/>
            <person name="Novak P."/>
            <person name="Neumann P."/>
        </authorList>
    </citation>
    <scope>NUCLEOTIDE SEQUENCE</scope>
</reference>
<dbReference type="Proteomes" id="UP001152484">
    <property type="component" value="Unassembled WGS sequence"/>
</dbReference>
<evidence type="ECO:0000313" key="1">
    <source>
        <dbReference type="EMBL" id="CAH9116848.1"/>
    </source>
</evidence>
<proteinExistence type="predicted"/>
<accession>A0A9P0ZVT6</accession>
<dbReference type="EMBL" id="CAMAPE010000070">
    <property type="protein sequence ID" value="CAH9116848.1"/>
    <property type="molecule type" value="Genomic_DNA"/>
</dbReference>
<comment type="caution">
    <text evidence="1">The sequence shown here is derived from an EMBL/GenBank/DDBJ whole genome shotgun (WGS) entry which is preliminary data.</text>
</comment>